<evidence type="ECO:0008006" key="2">
    <source>
        <dbReference type="Google" id="ProtNLM"/>
    </source>
</evidence>
<dbReference type="EMBL" id="BART01021366">
    <property type="protein sequence ID" value="GAG99404.1"/>
    <property type="molecule type" value="Genomic_DNA"/>
</dbReference>
<name>X1BUI0_9ZZZZ</name>
<reference evidence="1" key="1">
    <citation type="journal article" date="2014" name="Front. Microbiol.">
        <title>High frequency of phylogenetically diverse reductive dehalogenase-homologous genes in deep subseafloor sedimentary metagenomes.</title>
        <authorList>
            <person name="Kawai M."/>
            <person name="Futagami T."/>
            <person name="Toyoda A."/>
            <person name="Takaki Y."/>
            <person name="Nishi S."/>
            <person name="Hori S."/>
            <person name="Arai W."/>
            <person name="Tsubouchi T."/>
            <person name="Morono Y."/>
            <person name="Uchiyama I."/>
            <person name="Ito T."/>
            <person name="Fujiyama A."/>
            <person name="Inagaki F."/>
            <person name="Takami H."/>
        </authorList>
    </citation>
    <scope>NUCLEOTIDE SEQUENCE</scope>
    <source>
        <strain evidence="1">Expedition CK06-06</strain>
    </source>
</reference>
<organism evidence="1">
    <name type="scientific">marine sediment metagenome</name>
    <dbReference type="NCBI Taxonomy" id="412755"/>
    <lineage>
        <taxon>unclassified sequences</taxon>
        <taxon>metagenomes</taxon>
        <taxon>ecological metagenomes</taxon>
    </lineage>
</organism>
<gene>
    <name evidence="1" type="ORF">S01H4_39445</name>
</gene>
<proteinExistence type="predicted"/>
<accession>X1BUI0</accession>
<dbReference type="AlphaFoldDB" id="X1BUI0"/>
<comment type="caution">
    <text evidence="1">The sequence shown here is derived from an EMBL/GenBank/DDBJ whole genome shotgun (WGS) entry which is preliminary data.</text>
</comment>
<evidence type="ECO:0000313" key="1">
    <source>
        <dbReference type="EMBL" id="GAG99404.1"/>
    </source>
</evidence>
<feature type="non-terminal residue" evidence="1">
    <location>
        <position position="74"/>
    </location>
</feature>
<sequence>MGSDIPEEFNGKYYDQDYFQTPKGKKYRDASGDIHGWSYDSPCGEWAGAKPVAKAWKEIFEPHNLLDVGAGRGT</sequence>
<protein>
    <recommendedName>
        <fullName evidence="2">Methyltransferase type 11 domain-containing protein</fullName>
    </recommendedName>
</protein>